<keyword evidence="8" id="KW-1185">Reference proteome</keyword>
<accession>A0A4Q9DIJ9</accession>
<dbReference type="GO" id="GO:0000234">
    <property type="term" value="F:phosphoethanolamine N-methyltransferase activity"/>
    <property type="evidence" value="ECO:0007669"/>
    <property type="project" value="UniProtKB-EC"/>
</dbReference>
<dbReference type="PANTHER" id="PTHR44307">
    <property type="entry name" value="PHOSPHOETHANOLAMINE METHYLTRANSFERASE"/>
    <property type="match status" value="1"/>
</dbReference>
<sequence>MSSHRYHDLLALLGEGSAHPGGFAMSVALLSRLGLHAGMRVLDAGCGTGRTACYIAQQYGCSVTGVDAHPMMIRKAVKRARRSSVSVQWVCGNVRELPFPAESFDLVIAESVTVFMPDNEAIGEYARVLKPRGRIMDLELCARGMIPEEQVRLIYGAAKLPSAEEWMNRYRSYGFSRVKLLRNRRLSMRQTLRSEIDYPDPHRFVSKGIHKQPGLTDTLALNGMFLAEYETCLGLVAIEARK</sequence>
<dbReference type="OrthoDB" id="43862at2"/>
<comment type="caution">
    <text evidence="7">The sequence shown here is derived from an EMBL/GenBank/DDBJ whole genome shotgun (WGS) entry which is preliminary data.</text>
</comment>
<comment type="catalytic activity">
    <reaction evidence="5">
        <text>phosphoethanolamine + S-adenosyl-L-methionine = N-methylethanolamine phosphate + S-adenosyl-L-homocysteine + H(+)</text>
        <dbReference type="Rhea" id="RHEA:20365"/>
        <dbReference type="ChEBI" id="CHEBI:15378"/>
        <dbReference type="ChEBI" id="CHEBI:57781"/>
        <dbReference type="ChEBI" id="CHEBI:57856"/>
        <dbReference type="ChEBI" id="CHEBI:58190"/>
        <dbReference type="ChEBI" id="CHEBI:59789"/>
        <dbReference type="EC" id="2.1.1.103"/>
    </reaction>
    <physiologicalReaction direction="left-to-right" evidence="5">
        <dbReference type="Rhea" id="RHEA:20366"/>
    </physiologicalReaction>
</comment>
<dbReference type="InterPro" id="IPR041698">
    <property type="entry name" value="Methyltransf_25"/>
</dbReference>
<dbReference type="Gene3D" id="3.40.50.150">
    <property type="entry name" value="Vaccinia Virus protein VP39"/>
    <property type="match status" value="1"/>
</dbReference>
<keyword evidence="3 7" id="KW-0808">Transferase</keyword>
<dbReference type="InterPro" id="IPR029063">
    <property type="entry name" value="SAM-dependent_MTases_sf"/>
</dbReference>
<evidence type="ECO:0000256" key="5">
    <source>
        <dbReference type="ARBA" id="ARBA00047622"/>
    </source>
</evidence>
<dbReference type="EMBL" id="SIRE01000028">
    <property type="protein sequence ID" value="TBL71028.1"/>
    <property type="molecule type" value="Genomic_DNA"/>
</dbReference>
<comment type="pathway">
    <text evidence="1">Lipid metabolism.</text>
</comment>
<protein>
    <submittedName>
        <fullName evidence="7">Class I SAM-dependent methyltransferase</fullName>
    </submittedName>
</protein>
<gene>
    <name evidence="7" type="ORF">EYB31_31275</name>
</gene>
<comment type="pathway">
    <text evidence="4">Phospholipid metabolism.</text>
</comment>
<evidence type="ECO:0000256" key="4">
    <source>
        <dbReference type="ARBA" id="ARBA00025707"/>
    </source>
</evidence>
<evidence type="ECO:0000259" key="6">
    <source>
        <dbReference type="Pfam" id="PF13649"/>
    </source>
</evidence>
<dbReference type="SUPFAM" id="SSF53335">
    <property type="entry name" value="S-adenosyl-L-methionine-dependent methyltransferases"/>
    <property type="match status" value="1"/>
</dbReference>
<name>A0A4Q9DIJ9_9BACL</name>
<reference evidence="7 8" key="1">
    <citation type="submission" date="2019-02" db="EMBL/GenBank/DDBJ databases">
        <title>Paenibacillus sp. nov., isolated from surface-sterilized tissue of Thalictrum simplex L.</title>
        <authorList>
            <person name="Tuo L."/>
        </authorList>
    </citation>
    <scope>NUCLEOTIDE SEQUENCE [LARGE SCALE GENOMIC DNA]</scope>
    <source>
        <strain evidence="7 8">N2SHLJ1</strain>
    </source>
</reference>
<feature type="domain" description="Methyltransferase" evidence="6">
    <location>
        <begin position="41"/>
        <end position="133"/>
    </location>
</feature>
<dbReference type="Proteomes" id="UP000293142">
    <property type="component" value="Unassembled WGS sequence"/>
</dbReference>
<dbReference type="AlphaFoldDB" id="A0A4Q9DIJ9"/>
<dbReference type="CDD" id="cd02440">
    <property type="entry name" value="AdoMet_MTases"/>
    <property type="match status" value="1"/>
</dbReference>
<dbReference type="PANTHER" id="PTHR44307:SF2">
    <property type="entry name" value="PHOSPHOETHANOLAMINE METHYLTRANSFERASE ISOFORM X1"/>
    <property type="match status" value="1"/>
</dbReference>
<dbReference type="GO" id="GO:0032259">
    <property type="term" value="P:methylation"/>
    <property type="evidence" value="ECO:0007669"/>
    <property type="project" value="UniProtKB-KW"/>
</dbReference>
<evidence type="ECO:0000256" key="1">
    <source>
        <dbReference type="ARBA" id="ARBA00005189"/>
    </source>
</evidence>
<evidence type="ECO:0000313" key="8">
    <source>
        <dbReference type="Proteomes" id="UP000293142"/>
    </source>
</evidence>
<evidence type="ECO:0000256" key="2">
    <source>
        <dbReference type="ARBA" id="ARBA00022603"/>
    </source>
</evidence>
<keyword evidence="2 7" id="KW-0489">Methyltransferase</keyword>
<proteinExistence type="predicted"/>
<dbReference type="RefSeq" id="WP_131017444.1">
    <property type="nucleotide sequence ID" value="NZ_SIRE01000028.1"/>
</dbReference>
<evidence type="ECO:0000313" key="7">
    <source>
        <dbReference type="EMBL" id="TBL71028.1"/>
    </source>
</evidence>
<evidence type="ECO:0000256" key="3">
    <source>
        <dbReference type="ARBA" id="ARBA00022679"/>
    </source>
</evidence>
<dbReference type="Pfam" id="PF13649">
    <property type="entry name" value="Methyltransf_25"/>
    <property type="match status" value="1"/>
</dbReference>
<organism evidence="7 8">
    <name type="scientific">Paenibacillus thalictri</name>
    <dbReference type="NCBI Taxonomy" id="2527873"/>
    <lineage>
        <taxon>Bacteria</taxon>
        <taxon>Bacillati</taxon>
        <taxon>Bacillota</taxon>
        <taxon>Bacilli</taxon>
        <taxon>Bacillales</taxon>
        <taxon>Paenibacillaceae</taxon>
        <taxon>Paenibacillus</taxon>
    </lineage>
</organism>